<reference evidence="2 3" key="1">
    <citation type="submission" date="2020-08" db="EMBL/GenBank/DDBJ databases">
        <title>Genome sequence of Diaphorobacter ruginosibacter DSM 27467T.</title>
        <authorList>
            <person name="Hyun D.-W."/>
            <person name="Bae J.-W."/>
        </authorList>
    </citation>
    <scope>NUCLEOTIDE SEQUENCE [LARGE SCALE GENOMIC DNA]</scope>
    <source>
        <strain evidence="2 3">DSM 27467</strain>
    </source>
</reference>
<protein>
    <recommendedName>
        <fullName evidence="4">Integral membrane protein</fullName>
    </recommendedName>
</protein>
<feature type="transmembrane region" description="Helical" evidence="1">
    <location>
        <begin position="100"/>
        <end position="119"/>
    </location>
</feature>
<evidence type="ECO:0000256" key="1">
    <source>
        <dbReference type="SAM" id="Phobius"/>
    </source>
</evidence>
<feature type="transmembrane region" description="Helical" evidence="1">
    <location>
        <begin position="69"/>
        <end position="94"/>
    </location>
</feature>
<keyword evidence="1" id="KW-0472">Membrane</keyword>
<keyword evidence="1" id="KW-1133">Transmembrane helix</keyword>
<proteinExistence type="predicted"/>
<dbReference type="Proteomes" id="UP000515811">
    <property type="component" value="Chromosome"/>
</dbReference>
<feature type="transmembrane region" description="Helical" evidence="1">
    <location>
        <begin position="12"/>
        <end position="31"/>
    </location>
</feature>
<dbReference type="KEGG" id="drg:H9K76_06870"/>
<gene>
    <name evidence="2" type="ORF">H9K76_06870</name>
</gene>
<evidence type="ECO:0000313" key="2">
    <source>
        <dbReference type="EMBL" id="QNN58555.1"/>
    </source>
</evidence>
<keyword evidence="3" id="KW-1185">Reference proteome</keyword>
<evidence type="ECO:0000313" key="3">
    <source>
        <dbReference type="Proteomes" id="UP000515811"/>
    </source>
</evidence>
<dbReference type="EMBL" id="CP060714">
    <property type="protein sequence ID" value="QNN58555.1"/>
    <property type="molecule type" value="Genomic_DNA"/>
</dbReference>
<dbReference type="RefSeq" id="WP_187599041.1">
    <property type="nucleotide sequence ID" value="NZ_CP060714.1"/>
</dbReference>
<accession>A0A7G9RSI0</accession>
<sequence length="137" mass="14273">MSNIANHPGLKTILRLDAVTCAAVAALQLALPGQLHAWLGIAPALLIGSAVFLLAYVALLLVMARAGSLWNWLLQCVVIGNVGWGIGCLVLALALPGTTALGKGYLAVQALCVFVIAAWQWRAGLQGRPSFPAARHA</sequence>
<name>A0A7G9RSI0_9BURK</name>
<dbReference type="AlphaFoldDB" id="A0A7G9RSI0"/>
<keyword evidence="1" id="KW-0812">Transmembrane</keyword>
<feature type="transmembrane region" description="Helical" evidence="1">
    <location>
        <begin position="37"/>
        <end position="62"/>
    </location>
</feature>
<organism evidence="2 3">
    <name type="scientific">Diaphorobacter ruginosibacter</name>
    <dbReference type="NCBI Taxonomy" id="1715720"/>
    <lineage>
        <taxon>Bacteria</taxon>
        <taxon>Pseudomonadati</taxon>
        <taxon>Pseudomonadota</taxon>
        <taxon>Betaproteobacteria</taxon>
        <taxon>Burkholderiales</taxon>
        <taxon>Comamonadaceae</taxon>
        <taxon>Diaphorobacter</taxon>
    </lineage>
</organism>
<evidence type="ECO:0008006" key="4">
    <source>
        <dbReference type="Google" id="ProtNLM"/>
    </source>
</evidence>